<reference evidence="3" key="2">
    <citation type="journal article" date="2024" name="Toxins">
        <title>Genome Sequence Analysis of Native Xenorhabdus Strains Isolated from Entomopathogenic Nematodes in Argentina.</title>
        <authorList>
            <person name="Palma L."/>
            <person name="Frizzo L."/>
            <person name="Kaiser S."/>
            <person name="Berry C."/>
            <person name="Caballero P."/>
            <person name="Bode H.B."/>
            <person name="Del Valle E.E."/>
        </authorList>
    </citation>
    <scope>NUCLEOTIDE SEQUENCE</scope>
    <source>
        <strain evidence="3">M</strain>
    </source>
</reference>
<comment type="caution">
    <text evidence="3">The sequence shown here is derived from an EMBL/GenBank/DDBJ whole genome shotgun (WGS) entry which is preliminary data.</text>
</comment>
<dbReference type="GO" id="GO:0004803">
    <property type="term" value="F:transposase activity"/>
    <property type="evidence" value="ECO:0007669"/>
    <property type="project" value="InterPro"/>
</dbReference>
<dbReference type="NCBIfam" id="NF033542">
    <property type="entry name" value="transpos_IS110"/>
    <property type="match status" value="1"/>
</dbReference>
<dbReference type="Pfam" id="PF01548">
    <property type="entry name" value="DEDD_Tnp_IS110"/>
    <property type="match status" value="1"/>
</dbReference>
<accession>A0AAW3YV72</accession>
<sequence length="286" mass="31905">MNNIALIGIDLGKHSFHLHYQDKSGKSLLHKKLTRTTLMEFMAECASATVVMEACAGAHFMARRIAELGHETKLISPQFVRPFVKSNKNDFIDAEAICEAASRPSMRFVQPRTEAQQAMRALHRVRGSLVRDKVKTTNQMHAFLLEFGISMPKGIAIINGLSTVLTEHAPPPYLAQLLLRLQAHYRYLAEQITEIETALMQEVMQDETGQRLMTIRGISPMTTSALSSQLEDGKQYARSRDFAASTGLVPRQYSTGGKTALLGISKRGDKKLRQLLVLCARSFMQS</sequence>
<dbReference type="PANTHER" id="PTHR33055:SF3">
    <property type="entry name" value="PUTATIVE TRANSPOSASE FOR IS117-RELATED"/>
    <property type="match status" value="1"/>
</dbReference>
<dbReference type="InterPro" id="IPR002525">
    <property type="entry name" value="Transp_IS110-like_N"/>
</dbReference>
<dbReference type="AlphaFoldDB" id="A0AAW3YV72"/>
<feature type="non-terminal residue" evidence="3">
    <location>
        <position position="286"/>
    </location>
</feature>
<protein>
    <submittedName>
        <fullName evidence="3">IS110 family transposase</fullName>
    </submittedName>
</protein>
<dbReference type="GO" id="GO:0006313">
    <property type="term" value="P:DNA transposition"/>
    <property type="evidence" value="ECO:0007669"/>
    <property type="project" value="InterPro"/>
</dbReference>
<reference evidence="3" key="1">
    <citation type="submission" date="2020-09" db="EMBL/GenBank/DDBJ databases">
        <authorList>
            <person name="Palma L."/>
            <person name="Caballero P."/>
            <person name="Berry C."/>
            <person name="Del Valle E."/>
        </authorList>
    </citation>
    <scope>NUCLEOTIDE SEQUENCE</scope>
    <source>
        <strain evidence="3">M</strain>
    </source>
</reference>
<gene>
    <name evidence="3" type="ORF">ID854_16550</name>
</gene>
<organism evidence="3">
    <name type="scientific">Xenorhabdus szentirmaii</name>
    <dbReference type="NCBI Taxonomy" id="290112"/>
    <lineage>
        <taxon>Bacteria</taxon>
        <taxon>Pseudomonadati</taxon>
        <taxon>Pseudomonadota</taxon>
        <taxon>Gammaproteobacteria</taxon>
        <taxon>Enterobacterales</taxon>
        <taxon>Morganellaceae</taxon>
        <taxon>Xenorhabdus</taxon>
    </lineage>
</organism>
<dbReference type="Proteomes" id="UP001193920">
    <property type="component" value="Unassembled WGS sequence"/>
</dbReference>
<dbReference type="GO" id="GO:0003677">
    <property type="term" value="F:DNA binding"/>
    <property type="evidence" value="ECO:0007669"/>
    <property type="project" value="InterPro"/>
</dbReference>
<evidence type="ECO:0000259" key="1">
    <source>
        <dbReference type="Pfam" id="PF01548"/>
    </source>
</evidence>
<dbReference type="EMBL" id="JACXBF010000433">
    <property type="protein sequence ID" value="MBD2801998.1"/>
    <property type="molecule type" value="Genomic_DNA"/>
</dbReference>
<dbReference type="InterPro" id="IPR047650">
    <property type="entry name" value="Transpos_IS110"/>
</dbReference>
<feature type="domain" description="Transposase IS110-like N-terminal" evidence="1">
    <location>
        <begin position="7"/>
        <end position="146"/>
    </location>
</feature>
<evidence type="ECO:0000259" key="2">
    <source>
        <dbReference type="Pfam" id="PF02371"/>
    </source>
</evidence>
<dbReference type="InterPro" id="IPR003346">
    <property type="entry name" value="Transposase_20"/>
</dbReference>
<name>A0AAW3YV72_9GAMM</name>
<evidence type="ECO:0000313" key="3">
    <source>
        <dbReference type="EMBL" id="MBD2801998.1"/>
    </source>
</evidence>
<dbReference type="RefSeq" id="WP_323869468.1">
    <property type="nucleotide sequence ID" value="NZ_JACXBF010000433.1"/>
</dbReference>
<dbReference type="PANTHER" id="PTHR33055">
    <property type="entry name" value="TRANSPOSASE FOR INSERTION SEQUENCE ELEMENT IS1111A"/>
    <property type="match status" value="1"/>
</dbReference>
<proteinExistence type="predicted"/>
<feature type="domain" description="Transposase IS116/IS110/IS902 C-terminal" evidence="2">
    <location>
        <begin position="210"/>
        <end position="284"/>
    </location>
</feature>
<dbReference type="Pfam" id="PF02371">
    <property type="entry name" value="Transposase_20"/>
    <property type="match status" value="1"/>
</dbReference>